<protein>
    <submittedName>
        <fullName evidence="3">Uncharacterized protein</fullName>
    </submittedName>
</protein>
<feature type="compositionally biased region" description="Basic and acidic residues" evidence="2">
    <location>
        <begin position="151"/>
        <end position="164"/>
    </location>
</feature>
<gene>
    <name evidence="3" type="ORF">I350_07417</name>
</gene>
<feature type="compositionally biased region" description="Acidic residues" evidence="2">
    <location>
        <begin position="683"/>
        <end position="693"/>
    </location>
</feature>
<sequence length="710" mass="76436">MPVPYTASSPDLPEPLLATLSHLLSDSPPPIPVDPPEILTRDSLATYLEAMDRAHETVQRQLSAIDRLRQDIRSCVEKHTQDPGPSTSGGGQGGQGEVVAPPKAEQEPEVHAPRKEEEAEGGAAGGAAEVYANVHDGADLVETTAKVPKEDNHATGAADDHHGDQNTSSRSRNGSSQPLHPLADDRTQRLQETNTASRTPPQNKDIQAIHHDPKYIRVGERLADANSAWTRSVIAVQLAFEELKIATEGPAPEGSNRDAASFSELKSYSKKLSTLVRQEGEKFEETVGAACTRSDVWLFVGTTVPQVATMILNVVNNALVLRGCRTTAHTREPQRPTSNRSPFPATRSLPVSTIAAGLHYQLLTPAYSPTCSACANESDPVHDEVCRLRETWFIRRHDSINRVLHSYLSRVADATVSLEPSTQTGRRRNDLRVRGGGGELRNVDYDLKVHGLEDKSVYVADGGKPSGGVDGLAFGKPLWSTGWGAALSNYLCREQECAVRDVVSVMQGARNFPLFARGVERYRYEYGVFLLNKDIEMLMQEANIRLLDLRQTLPNLKTLLLTLSSPSYIPAPHRLPSTLGNGSGGRSRSSTSLFGGASRETSGNWATGNTFPGGPGSWGISPSSSTGVGGGRESPLSFTAKAHPASVGGHAGSPLAKTGLKGRRSRLGKATREVNLGSVGSEREEEGSGDDEEEKRVGDGLKRHVRRLAA</sequence>
<accession>A0A1E3JEE6</accession>
<feature type="region of interest" description="Disordered" evidence="2">
    <location>
        <begin position="73"/>
        <end position="124"/>
    </location>
</feature>
<evidence type="ECO:0000313" key="4">
    <source>
        <dbReference type="Proteomes" id="UP000095149"/>
    </source>
</evidence>
<feature type="compositionally biased region" description="Basic residues" evidence="2">
    <location>
        <begin position="660"/>
        <end position="669"/>
    </location>
</feature>
<reference evidence="3 4" key="1">
    <citation type="submission" date="2016-06" db="EMBL/GenBank/DDBJ databases">
        <title>Evolution of pathogenesis and genome organization in the Tremellales.</title>
        <authorList>
            <person name="Cuomo C."/>
            <person name="Litvintseva A."/>
            <person name="Heitman J."/>
            <person name="Chen Y."/>
            <person name="Sun S."/>
            <person name="Springer D."/>
            <person name="Dromer F."/>
            <person name="Young S."/>
            <person name="Zeng Q."/>
            <person name="Chapman S."/>
            <person name="Gujja S."/>
            <person name="Saif S."/>
            <person name="Birren B."/>
        </authorList>
    </citation>
    <scope>NUCLEOTIDE SEQUENCE [LARGE SCALE GENOMIC DNA]</scope>
    <source>
        <strain evidence="3 4">CBS 6273</strain>
    </source>
</reference>
<feature type="region of interest" description="Disordered" evidence="2">
    <location>
        <begin position="151"/>
        <end position="182"/>
    </location>
</feature>
<evidence type="ECO:0000313" key="3">
    <source>
        <dbReference type="EMBL" id="ODN99258.1"/>
    </source>
</evidence>
<feature type="compositionally biased region" description="Polar residues" evidence="2">
    <location>
        <begin position="599"/>
        <end position="610"/>
    </location>
</feature>
<dbReference type="GO" id="GO:0005768">
    <property type="term" value="C:endosome"/>
    <property type="evidence" value="ECO:0007669"/>
    <property type="project" value="TreeGrafter"/>
</dbReference>
<evidence type="ECO:0000256" key="2">
    <source>
        <dbReference type="SAM" id="MobiDB-lite"/>
    </source>
</evidence>
<feature type="compositionally biased region" description="Basic and acidic residues" evidence="2">
    <location>
        <begin position="104"/>
        <end position="117"/>
    </location>
</feature>
<feature type="compositionally biased region" description="Low complexity" evidence="2">
    <location>
        <begin position="586"/>
        <end position="596"/>
    </location>
</feature>
<dbReference type="GO" id="GO:0000149">
    <property type="term" value="F:SNARE binding"/>
    <property type="evidence" value="ECO:0007669"/>
    <property type="project" value="TreeGrafter"/>
</dbReference>
<feature type="region of interest" description="Disordered" evidence="2">
    <location>
        <begin position="574"/>
        <end position="710"/>
    </location>
</feature>
<dbReference type="GO" id="GO:0000323">
    <property type="term" value="C:lytic vacuole"/>
    <property type="evidence" value="ECO:0007669"/>
    <property type="project" value="TreeGrafter"/>
</dbReference>
<dbReference type="PANTHER" id="PTHR15157:SF5">
    <property type="entry name" value="UV RADIATION RESISTANCE-ASSOCIATED GENE PROTEIN"/>
    <property type="match status" value="1"/>
</dbReference>
<comment type="caution">
    <text evidence="3">The sequence shown here is derived from an EMBL/GenBank/DDBJ whole genome shotgun (WGS) entry which is preliminary data.</text>
</comment>
<evidence type="ECO:0000256" key="1">
    <source>
        <dbReference type="ARBA" id="ARBA00023054"/>
    </source>
</evidence>
<dbReference type="EMBL" id="MEKH01000012">
    <property type="protein sequence ID" value="ODN99258.1"/>
    <property type="molecule type" value="Genomic_DNA"/>
</dbReference>
<name>A0A1E3JEE6_9TREE</name>
<dbReference type="Proteomes" id="UP000095149">
    <property type="component" value="Unassembled WGS sequence"/>
</dbReference>
<dbReference type="AlphaFoldDB" id="A0A1E3JEE6"/>
<proteinExistence type="predicted"/>
<feature type="region of interest" description="Disordered" evidence="2">
    <location>
        <begin position="327"/>
        <end position="347"/>
    </location>
</feature>
<dbReference type="GO" id="GO:0035493">
    <property type="term" value="P:SNARE complex assembly"/>
    <property type="evidence" value="ECO:0007669"/>
    <property type="project" value="TreeGrafter"/>
</dbReference>
<feature type="compositionally biased region" description="Gly residues" evidence="2">
    <location>
        <begin position="87"/>
        <end position="96"/>
    </location>
</feature>
<organism evidence="3 4">
    <name type="scientific">Cryptococcus amylolentus CBS 6273</name>
    <dbReference type="NCBI Taxonomy" id="1296118"/>
    <lineage>
        <taxon>Eukaryota</taxon>
        <taxon>Fungi</taxon>
        <taxon>Dikarya</taxon>
        <taxon>Basidiomycota</taxon>
        <taxon>Agaricomycotina</taxon>
        <taxon>Tremellomycetes</taxon>
        <taxon>Tremellales</taxon>
        <taxon>Cryptococcaceae</taxon>
        <taxon>Cryptococcus</taxon>
    </lineage>
</organism>
<dbReference type="PANTHER" id="PTHR15157">
    <property type="entry name" value="UV RADIATION RESISTANCE-ASSOCIATED GENE PROTEIN"/>
    <property type="match status" value="1"/>
</dbReference>
<feature type="compositionally biased region" description="Polar residues" evidence="2">
    <location>
        <begin position="165"/>
        <end position="178"/>
    </location>
</feature>
<keyword evidence="1" id="KW-0175">Coiled coil</keyword>